<sequence>MSASSSLFLAVALACLVISANTLKCWNGSDVAQQMPKNQMECEPGNFFCAKVHCQDKNYQIPFTIMICQHDSSLCDQGYLEDQYSICEKIQCCSDDYCNYMPDRVIPKPPIVIISGMIGLHTSLGIGYIVFAALITVIFSAFVKWF</sequence>
<evidence type="ECO:0000313" key="4">
    <source>
        <dbReference type="Proteomes" id="UP001620645"/>
    </source>
</evidence>
<evidence type="ECO:0000313" key="3">
    <source>
        <dbReference type="EMBL" id="KAL3084288.1"/>
    </source>
</evidence>
<organism evidence="3 4">
    <name type="scientific">Heterodera schachtii</name>
    <name type="common">Sugarbeet cyst nematode worm</name>
    <name type="synonym">Tylenchus schachtii</name>
    <dbReference type="NCBI Taxonomy" id="97005"/>
    <lineage>
        <taxon>Eukaryota</taxon>
        <taxon>Metazoa</taxon>
        <taxon>Ecdysozoa</taxon>
        <taxon>Nematoda</taxon>
        <taxon>Chromadorea</taxon>
        <taxon>Rhabditida</taxon>
        <taxon>Tylenchina</taxon>
        <taxon>Tylenchomorpha</taxon>
        <taxon>Tylenchoidea</taxon>
        <taxon>Heteroderidae</taxon>
        <taxon>Heteroderinae</taxon>
        <taxon>Heterodera</taxon>
    </lineage>
</organism>
<comment type="caution">
    <text evidence="3">The sequence shown here is derived from an EMBL/GenBank/DDBJ whole genome shotgun (WGS) entry which is preliminary data.</text>
</comment>
<dbReference type="EMBL" id="JBICCN010000238">
    <property type="protein sequence ID" value="KAL3084288.1"/>
    <property type="molecule type" value="Genomic_DNA"/>
</dbReference>
<dbReference type="Proteomes" id="UP001620645">
    <property type="component" value="Unassembled WGS sequence"/>
</dbReference>
<feature type="signal peptide" evidence="2">
    <location>
        <begin position="1"/>
        <end position="22"/>
    </location>
</feature>
<reference evidence="3 4" key="1">
    <citation type="submission" date="2024-10" db="EMBL/GenBank/DDBJ databases">
        <authorList>
            <person name="Kim D."/>
        </authorList>
    </citation>
    <scope>NUCLEOTIDE SEQUENCE [LARGE SCALE GENOMIC DNA]</scope>
    <source>
        <strain evidence="3">Taebaek</strain>
    </source>
</reference>
<feature type="chain" id="PRO_5044781197" evidence="2">
    <location>
        <begin position="23"/>
        <end position="146"/>
    </location>
</feature>
<keyword evidence="1" id="KW-1133">Transmembrane helix</keyword>
<gene>
    <name evidence="3" type="ORF">niasHS_009776</name>
</gene>
<dbReference type="AlphaFoldDB" id="A0ABD2J6S2"/>
<keyword evidence="1" id="KW-0812">Transmembrane</keyword>
<keyword evidence="2" id="KW-0732">Signal</keyword>
<feature type="transmembrane region" description="Helical" evidence="1">
    <location>
        <begin position="111"/>
        <end position="143"/>
    </location>
</feature>
<accession>A0ABD2J6S2</accession>
<name>A0ABD2J6S2_HETSC</name>
<evidence type="ECO:0000256" key="1">
    <source>
        <dbReference type="SAM" id="Phobius"/>
    </source>
</evidence>
<evidence type="ECO:0000256" key="2">
    <source>
        <dbReference type="SAM" id="SignalP"/>
    </source>
</evidence>
<keyword evidence="4" id="KW-1185">Reference proteome</keyword>
<keyword evidence="1" id="KW-0472">Membrane</keyword>
<protein>
    <submittedName>
        <fullName evidence="3">Uncharacterized protein</fullName>
    </submittedName>
</protein>
<proteinExistence type="predicted"/>